<dbReference type="AlphaFoldDB" id="A0A4C1THW7"/>
<accession>A0A4C1THW7</accession>
<protein>
    <submittedName>
        <fullName evidence="1">Uncharacterized protein</fullName>
    </submittedName>
</protein>
<organism evidence="1 2">
    <name type="scientific">Eumeta variegata</name>
    <name type="common">Bagworm moth</name>
    <name type="synonym">Eumeta japonica</name>
    <dbReference type="NCBI Taxonomy" id="151549"/>
    <lineage>
        <taxon>Eukaryota</taxon>
        <taxon>Metazoa</taxon>
        <taxon>Ecdysozoa</taxon>
        <taxon>Arthropoda</taxon>
        <taxon>Hexapoda</taxon>
        <taxon>Insecta</taxon>
        <taxon>Pterygota</taxon>
        <taxon>Neoptera</taxon>
        <taxon>Endopterygota</taxon>
        <taxon>Lepidoptera</taxon>
        <taxon>Glossata</taxon>
        <taxon>Ditrysia</taxon>
        <taxon>Tineoidea</taxon>
        <taxon>Psychidae</taxon>
        <taxon>Oiketicinae</taxon>
        <taxon>Eumeta</taxon>
    </lineage>
</organism>
<evidence type="ECO:0000313" key="1">
    <source>
        <dbReference type="EMBL" id="GBP13715.1"/>
    </source>
</evidence>
<evidence type="ECO:0000313" key="2">
    <source>
        <dbReference type="Proteomes" id="UP000299102"/>
    </source>
</evidence>
<dbReference type="EMBL" id="BGZK01000059">
    <property type="protein sequence ID" value="GBP13715.1"/>
    <property type="molecule type" value="Genomic_DNA"/>
</dbReference>
<dbReference type="Proteomes" id="UP000299102">
    <property type="component" value="Unassembled WGS sequence"/>
</dbReference>
<reference evidence="1 2" key="1">
    <citation type="journal article" date="2019" name="Commun. Biol.">
        <title>The bagworm genome reveals a unique fibroin gene that provides high tensile strength.</title>
        <authorList>
            <person name="Kono N."/>
            <person name="Nakamura H."/>
            <person name="Ohtoshi R."/>
            <person name="Tomita M."/>
            <person name="Numata K."/>
            <person name="Arakawa K."/>
        </authorList>
    </citation>
    <scope>NUCLEOTIDE SEQUENCE [LARGE SCALE GENOMIC DNA]</scope>
</reference>
<name>A0A4C1THW7_EUMVA</name>
<comment type="caution">
    <text evidence="1">The sequence shown here is derived from an EMBL/GenBank/DDBJ whole genome shotgun (WGS) entry which is preliminary data.</text>
</comment>
<gene>
    <name evidence="1" type="ORF">EVAR_7953_1</name>
</gene>
<proteinExistence type="predicted"/>
<keyword evidence="2" id="KW-1185">Reference proteome</keyword>
<sequence length="122" mass="13995">MRRRKLVIPYSLPRDRQRIGDSWWSRVSTHGGDHLFCDGLSAPLSLNYVTKKGKKVSQTATRNWTSQRGATFRLVDRRTGRRRGPSFNEDGPTANFDFALEFEHDTFWFVGNALDYAAISAQ</sequence>